<dbReference type="EMBL" id="AB787571">
    <property type="protein sequence ID" value="BAM84268.1"/>
    <property type="molecule type" value="mRNA"/>
</dbReference>
<dbReference type="InterPro" id="IPR050056">
    <property type="entry name" value="Hemoglobin_oxygen_transport"/>
</dbReference>
<dbReference type="Pfam" id="PF00042">
    <property type="entry name" value="Globin"/>
    <property type="match status" value="1"/>
</dbReference>
<keyword evidence="5" id="KW-0479">Metal-binding</keyword>
<evidence type="ECO:0000256" key="2">
    <source>
        <dbReference type="ARBA" id="ARBA00022448"/>
    </source>
</evidence>
<dbReference type="InterPro" id="IPR009050">
    <property type="entry name" value="Globin-like_sf"/>
</dbReference>
<reference evidence="9" key="1">
    <citation type="submission" date="2013-02" db="EMBL/GenBank/DDBJ databases">
        <title>Red blood cell transition in terrestrial frog.</title>
        <authorList>
            <person name="Yamaguchi M."/>
            <person name="Hirooka A."/>
        </authorList>
    </citation>
    <scope>NUCLEOTIDE SEQUENCE</scope>
    <source>
        <tissue evidence="9">Red blood cells</tissue>
    </source>
</reference>
<evidence type="ECO:0000256" key="1">
    <source>
        <dbReference type="ARBA" id="ARBA00008705"/>
    </source>
</evidence>
<dbReference type="AlphaFoldDB" id="M1VNS7"/>
<dbReference type="CDD" id="cd08925">
    <property type="entry name" value="Hb-beta-like"/>
    <property type="match status" value="1"/>
</dbReference>
<evidence type="ECO:0000256" key="4">
    <source>
        <dbReference type="ARBA" id="ARBA00022621"/>
    </source>
</evidence>
<dbReference type="GO" id="GO:0020037">
    <property type="term" value="F:heme binding"/>
    <property type="evidence" value="ECO:0007669"/>
    <property type="project" value="InterPro"/>
</dbReference>
<keyword evidence="6" id="KW-0408">Iron</keyword>
<dbReference type="SUPFAM" id="SSF46458">
    <property type="entry name" value="Globin-like"/>
    <property type="match status" value="1"/>
</dbReference>
<sequence>MVHGAELIAPFWGKVDLHKIGGEALGRLLYVYPWTQRYFPTFGNLCSADAIMHNPKVLAHGEKVITSIDGGLKHLDNLKAHFAKLSIHHSDQLHVDPANFYRFGDVLIITLAKQFHQEFTPELQCALQSAFRAIGDALAKGYH</sequence>
<organism evidence="9">
    <name type="scientific">Zhangixalus arboreus</name>
    <name type="common">Kinugasa flying frog</name>
    <dbReference type="NCBI Taxonomy" id="68419"/>
    <lineage>
        <taxon>Eukaryota</taxon>
        <taxon>Metazoa</taxon>
        <taxon>Chordata</taxon>
        <taxon>Craniata</taxon>
        <taxon>Vertebrata</taxon>
        <taxon>Euteleostomi</taxon>
        <taxon>Amphibia</taxon>
        <taxon>Batrachia</taxon>
        <taxon>Anura</taxon>
        <taxon>Neobatrachia</taxon>
        <taxon>Ranoidea</taxon>
        <taxon>Rhacophoridae</taxon>
        <taxon>Rhacophorinae</taxon>
        <taxon>Zhangixalus</taxon>
    </lineage>
</organism>
<keyword evidence="4 7" id="KW-0561">Oxygen transport</keyword>
<dbReference type="GO" id="GO:0031838">
    <property type="term" value="C:haptoglobin-hemoglobin complex"/>
    <property type="evidence" value="ECO:0007669"/>
    <property type="project" value="TreeGrafter"/>
</dbReference>
<feature type="domain" description="Globin" evidence="8">
    <location>
        <begin position="1"/>
        <end position="143"/>
    </location>
</feature>
<comment type="similarity">
    <text evidence="1 7">Belongs to the globin family.</text>
</comment>
<dbReference type="GO" id="GO:0031720">
    <property type="term" value="F:haptoglobin binding"/>
    <property type="evidence" value="ECO:0007669"/>
    <property type="project" value="TreeGrafter"/>
</dbReference>
<dbReference type="GO" id="GO:0019825">
    <property type="term" value="F:oxygen binding"/>
    <property type="evidence" value="ECO:0007669"/>
    <property type="project" value="InterPro"/>
</dbReference>
<dbReference type="GO" id="GO:0043177">
    <property type="term" value="F:organic acid binding"/>
    <property type="evidence" value="ECO:0007669"/>
    <property type="project" value="TreeGrafter"/>
</dbReference>
<evidence type="ECO:0000313" key="9">
    <source>
        <dbReference type="EMBL" id="BAM84268.1"/>
    </source>
</evidence>
<evidence type="ECO:0000256" key="6">
    <source>
        <dbReference type="ARBA" id="ARBA00023004"/>
    </source>
</evidence>
<keyword evidence="2 7" id="KW-0813">Transport</keyword>
<evidence type="ECO:0000259" key="8">
    <source>
        <dbReference type="PROSITE" id="PS01033"/>
    </source>
</evidence>
<dbReference type="PANTHER" id="PTHR11442">
    <property type="entry name" value="HEMOGLOBIN FAMILY MEMBER"/>
    <property type="match status" value="1"/>
</dbReference>
<dbReference type="PANTHER" id="PTHR11442:SF100">
    <property type="entry name" value="HEMOGLOBIN SUBUNIT BETA-1"/>
    <property type="match status" value="1"/>
</dbReference>
<dbReference type="Gene3D" id="1.10.490.10">
    <property type="entry name" value="Globins"/>
    <property type="match status" value="1"/>
</dbReference>
<dbReference type="PRINTS" id="PR00814">
    <property type="entry name" value="BETAHAEM"/>
</dbReference>
<evidence type="ECO:0000256" key="3">
    <source>
        <dbReference type="ARBA" id="ARBA00022617"/>
    </source>
</evidence>
<evidence type="ECO:0000256" key="5">
    <source>
        <dbReference type="ARBA" id="ARBA00022723"/>
    </source>
</evidence>
<dbReference type="GO" id="GO:0046872">
    <property type="term" value="F:metal ion binding"/>
    <property type="evidence" value="ECO:0007669"/>
    <property type="project" value="UniProtKB-KW"/>
</dbReference>
<accession>M1VNS7</accession>
<dbReference type="InterPro" id="IPR000971">
    <property type="entry name" value="Globin"/>
</dbReference>
<dbReference type="GO" id="GO:0005833">
    <property type="term" value="C:hemoglobin complex"/>
    <property type="evidence" value="ECO:0007669"/>
    <property type="project" value="InterPro"/>
</dbReference>
<keyword evidence="3 7" id="KW-0349">Heme</keyword>
<protein>
    <submittedName>
        <fullName evidence="9">Adult beta globin</fullName>
    </submittedName>
</protein>
<dbReference type="PROSITE" id="PS01033">
    <property type="entry name" value="GLOBIN"/>
    <property type="match status" value="1"/>
</dbReference>
<dbReference type="InterPro" id="IPR002337">
    <property type="entry name" value="Hemoglobin_b"/>
</dbReference>
<proteinExistence type="evidence at transcript level"/>
<dbReference type="GO" id="GO:0072562">
    <property type="term" value="C:blood microparticle"/>
    <property type="evidence" value="ECO:0007669"/>
    <property type="project" value="TreeGrafter"/>
</dbReference>
<name>M1VNS7_9NEOB</name>
<dbReference type="GO" id="GO:0005344">
    <property type="term" value="F:oxygen carrier activity"/>
    <property type="evidence" value="ECO:0007669"/>
    <property type="project" value="UniProtKB-KW"/>
</dbReference>
<dbReference type="GO" id="GO:0042744">
    <property type="term" value="P:hydrogen peroxide catabolic process"/>
    <property type="evidence" value="ECO:0007669"/>
    <property type="project" value="TreeGrafter"/>
</dbReference>
<dbReference type="GO" id="GO:0004601">
    <property type="term" value="F:peroxidase activity"/>
    <property type="evidence" value="ECO:0007669"/>
    <property type="project" value="TreeGrafter"/>
</dbReference>
<evidence type="ECO:0000256" key="7">
    <source>
        <dbReference type="RuleBase" id="RU000356"/>
    </source>
</evidence>
<dbReference type="InterPro" id="IPR012292">
    <property type="entry name" value="Globin/Proto"/>
</dbReference>